<evidence type="ECO:0000313" key="3">
    <source>
        <dbReference type="Proteomes" id="UP000198847"/>
    </source>
</evidence>
<sequence>MIFHINPINLLRALSMALELSHGIGLSKHHWRTAVISERLASHIGVDDQQRQVAVYAALLHDIGAASNWEERLQLVNPQAGHNLQAHAETGYRLLKDSAQLGMLAEPIRHHHDLWNGPGNDRVKGESIPLAARLIHLADRVEVLIRGDRNILEQRTAILTKIRQLSGIWFDPALVRALEELSRQESFWLDLVNPSYYQNFFRNVDDYTWMRFTVDDIIDIAEIFATIIDATSSFTATHSRTVTEVCSILSRIRGFSEQEVKTMRIAGLLHDLGKLSVPNAILEKPGKLTAKEYVIVKQHPYYTYRILEQINGFETIAQWAAYHHETLDGRGYPFRLGAANLTLGSRIVAVADVFTALTENRPYRAPMSLAQAEKIMRTMVAEQKLDGNIVADLFHYGIEAYALVQATSLLYLKKDDDDILTKVGC</sequence>
<dbReference type="PANTHER" id="PTHR43155:SF1">
    <property type="entry name" value="3'3'-CGAMP-SPECIFIC PHOSPHODIESTERASE 1"/>
    <property type="match status" value="1"/>
</dbReference>
<dbReference type="Pfam" id="PF01966">
    <property type="entry name" value="HD"/>
    <property type="match status" value="1"/>
</dbReference>
<dbReference type="RefSeq" id="WP_091751855.1">
    <property type="nucleotide sequence ID" value="NZ_FODY01000037.1"/>
</dbReference>
<dbReference type="Gene3D" id="1.10.3210.10">
    <property type="entry name" value="Hypothetical protein af1432"/>
    <property type="match status" value="2"/>
</dbReference>
<dbReference type="Pfam" id="PF13487">
    <property type="entry name" value="HD_5"/>
    <property type="match status" value="1"/>
</dbReference>
<reference evidence="2 3" key="1">
    <citation type="submission" date="2016-10" db="EMBL/GenBank/DDBJ databases">
        <authorList>
            <person name="de Groot N.N."/>
        </authorList>
    </citation>
    <scope>NUCLEOTIDE SEQUENCE [LARGE SCALE GENOMIC DNA]</scope>
    <source>
        <strain evidence="2 3">DSM 13305</strain>
    </source>
</reference>
<dbReference type="InterPro" id="IPR006674">
    <property type="entry name" value="HD_domain"/>
</dbReference>
<feature type="domain" description="HD-GYP" evidence="1">
    <location>
        <begin position="213"/>
        <end position="408"/>
    </location>
</feature>
<gene>
    <name evidence="2" type="ORF">SAMN04490178_13717</name>
</gene>
<accession>A0A1H8Y1K2</accession>
<dbReference type="CDD" id="cd00077">
    <property type="entry name" value="HDc"/>
    <property type="match status" value="2"/>
</dbReference>
<dbReference type="OrthoDB" id="9804747at2"/>
<name>A0A1H8Y1K2_9FIRM</name>
<evidence type="ECO:0000259" key="1">
    <source>
        <dbReference type="PROSITE" id="PS51832"/>
    </source>
</evidence>
<dbReference type="InterPro" id="IPR003607">
    <property type="entry name" value="HD/PDEase_dom"/>
</dbReference>
<feature type="domain" description="HD-GYP" evidence="1">
    <location>
        <begin position="3"/>
        <end position="194"/>
    </location>
</feature>
<proteinExistence type="predicted"/>
<dbReference type="Proteomes" id="UP000198847">
    <property type="component" value="Unassembled WGS sequence"/>
</dbReference>
<protein>
    <submittedName>
        <fullName evidence="2">HD domain-containing protein</fullName>
    </submittedName>
</protein>
<dbReference type="PANTHER" id="PTHR43155">
    <property type="entry name" value="CYCLIC DI-GMP PHOSPHODIESTERASE PA4108-RELATED"/>
    <property type="match status" value="1"/>
</dbReference>
<organism evidence="2 3">
    <name type="scientific">Propionispora vibrioides</name>
    <dbReference type="NCBI Taxonomy" id="112903"/>
    <lineage>
        <taxon>Bacteria</taxon>
        <taxon>Bacillati</taxon>
        <taxon>Bacillota</taxon>
        <taxon>Negativicutes</taxon>
        <taxon>Selenomonadales</taxon>
        <taxon>Sporomusaceae</taxon>
        <taxon>Propionispora</taxon>
    </lineage>
</organism>
<dbReference type="SUPFAM" id="SSF109604">
    <property type="entry name" value="HD-domain/PDEase-like"/>
    <property type="match status" value="2"/>
</dbReference>
<keyword evidence="3" id="KW-1185">Reference proteome</keyword>
<dbReference type="InterPro" id="IPR037522">
    <property type="entry name" value="HD_GYP_dom"/>
</dbReference>
<dbReference type="PROSITE" id="PS51832">
    <property type="entry name" value="HD_GYP"/>
    <property type="match status" value="2"/>
</dbReference>
<dbReference type="EMBL" id="FODY01000037">
    <property type="protein sequence ID" value="SEP45969.1"/>
    <property type="molecule type" value="Genomic_DNA"/>
</dbReference>
<evidence type="ECO:0000313" key="2">
    <source>
        <dbReference type="EMBL" id="SEP45969.1"/>
    </source>
</evidence>
<dbReference type="AlphaFoldDB" id="A0A1H8Y1K2"/>
<dbReference type="SMART" id="SM00471">
    <property type="entry name" value="HDc"/>
    <property type="match status" value="2"/>
</dbReference>
<dbReference type="STRING" id="112903.SAMN04490178_13717"/>